<dbReference type="InterPro" id="IPR013783">
    <property type="entry name" value="Ig-like_fold"/>
</dbReference>
<reference evidence="2" key="1">
    <citation type="submission" date="2019-07" db="EMBL/GenBank/DDBJ databases">
        <title>FDA dAtabase for Regulatory Grade micrObial Sequences (FDA-ARGOS): Supporting development and validation of Infectious Disease Dx tests.</title>
        <authorList>
            <person name="Bachman M."/>
            <person name="Young C."/>
            <person name="Tallon L."/>
            <person name="Sadzewicz L."/>
            <person name="Vavikolanu K."/>
            <person name="Mehta A."/>
            <person name="Aluvathingal J."/>
            <person name="Nadendla S."/>
            <person name="Nandy P."/>
            <person name="Geyer C."/>
            <person name="Yan Y."/>
            <person name="Sichtig H."/>
        </authorList>
    </citation>
    <scope>NUCLEOTIDE SEQUENCE</scope>
    <source>
        <strain evidence="2">FDAARGOS_618</strain>
    </source>
</reference>
<dbReference type="GO" id="GO:0016020">
    <property type="term" value="C:membrane"/>
    <property type="evidence" value="ECO:0007669"/>
    <property type="project" value="InterPro"/>
</dbReference>
<dbReference type="SUPFAM" id="SSF49313">
    <property type="entry name" value="Cadherin-like"/>
    <property type="match status" value="1"/>
</dbReference>
<dbReference type="Proteomes" id="UP001155820">
    <property type="component" value="Unassembled WGS sequence"/>
</dbReference>
<accession>A0AA44J0G9</accession>
<evidence type="ECO:0000256" key="1">
    <source>
        <dbReference type="SAM" id="SignalP"/>
    </source>
</evidence>
<name>A0AA44J0G9_9HYPH</name>
<organism evidence="2 3">
    <name type="scientific">Agrobacterium pusense</name>
    <dbReference type="NCBI Taxonomy" id="648995"/>
    <lineage>
        <taxon>Bacteria</taxon>
        <taxon>Pseudomonadati</taxon>
        <taxon>Pseudomonadota</taxon>
        <taxon>Alphaproteobacteria</taxon>
        <taxon>Hyphomicrobiales</taxon>
        <taxon>Rhizobiaceae</taxon>
        <taxon>Rhizobium/Agrobacterium group</taxon>
        <taxon>Agrobacterium</taxon>
    </lineage>
</organism>
<evidence type="ECO:0000313" key="3">
    <source>
        <dbReference type="Proteomes" id="UP001155820"/>
    </source>
</evidence>
<dbReference type="GO" id="GO:0005509">
    <property type="term" value="F:calcium ion binding"/>
    <property type="evidence" value="ECO:0007669"/>
    <property type="project" value="InterPro"/>
</dbReference>
<feature type="signal peptide" evidence="1">
    <location>
        <begin position="1"/>
        <end position="21"/>
    </location>
</feature>
<dbReference type="RefSeq" id="WP_172874039.1">
    <property type="nucleotide sequence ID" value="NZ_JABRWL010000006.1"/>
</dbReference>
<dbReference type="AlphaFoldDB" id="A0AA44J0G9"/>
<feature type="chain" id="PRO_5041203363" evidence="1">
    <location>
        <begin position="22"/>
        <end position="121"/>
    </location>
</feature>
<keyword evidence="3" id="KW-1185">Reference proteome</keyword>
<protein>
    <submittedName>
        <fullName evidence="2">Uncharacterized protein</fullName>
    </submittedName>
</protein>
<dbReference type="Gene3D" id="2.60.40.10">
    <property type="entry name" value="Immunoglobulins"/>
    <property type="match status" value="1"/>
</dbReference>
<proteinExistence type="predicted"/>
<dbReference type="InterPro" id="IPR015919">
    <property type="entry name" value="Cadherin-like_sf"/>
</dbReference>
<evidence type="ECO:0000313" key="2">
    <source>
        <dbReference type="EMBL" id="NRF21518.1"/>
    </source>
</evidence>
<keyword evidence="1" id="KW-0732">Signal</keyword>
<gene>
    <name evidence="2" type="ORF">FOB26_20890</name>
</gene>
<sequence>MTRHLFSSLVFLAVSALPANAGSLLQPPADALRVEFTSPDTSPAERLKAGQRLTVGVVVSRSTGAVEVVPTTTPDWMTYDAAARQFSGVPVVGEHELSVRVTDAGTGQSSTGVLSFNVEAR</sequence>
<dbReference type="EMBL" id="JABRWM010000006">
    <property type="protein sequence ID" value="NRF21518.1"/>
    <property type="molecule type" value="Genomic_DNA"/>
</dbReference>
<comment type="caution">
    <text evidence="2">The sequence shown here is derived from an EMBL/GenBank/DDBJ whole genome shotgun (WGS) entry which is preliminary data.</text>
</comment>